<dbReference type="Pfam" id="PF23559">
    <property type="entry name" value="WHD_DRP"/>
    <property type="match status" value="1"/>
</dbReference>
<dbReference type="InterPro" id="IPR002182">
    <property type="entry name" value="NB-ARC"/>
</dbReference>
<dbReference type="Pfam" id="PF18052">
    <property type="entry name" value="Rx_N"/>
    <property type="match status" value="1"/>
</dbReference>
<dbReference type="Gene3D" id="3.80.10.10">
    <property type="entry name" value="Ribonuclease Inhibitor"/>
    <property type="match status" value="1"/>
</dbReference>
<dbReference type="InterPro" id="IPR044974">
    <property type="entry name" value="Disease_R_plants"/>
</dbReference>
<dbReference type="GO" id="GO:0006952">
    <property type="term" value="P:defense response"/>
    <property type="evidence" value="ECO:0007669"/>
    <property type="project" value="UniProtKB-KW"/>
</dbReference>
<accession>A0ABD1AU66</accession>
<dbReference type="SUPFAM" id="SSF52058">
    <property type="entry name" value="L domain-like"/>
    <property type="match status" value="1"/>
</dbReference>
<evidence type="ECO:0000313" key="8">
    <source>
        <dbReference type="EMBL" id="KAL1209843.1"/>
    </source>
</evidence>
<keyword evidence="2" id="KW-0547">Nucleotide-binding</keyword>
<dbReference type="FunFam" id="3.40.50.300:FF:001091">
    <property type="entry name" value="Probable disease resistance protein At1g61300"/>
    <property type="match status" value="1"/>
</dbReference>
<dbReference type="EMBL" id="JBANAX010000404">
    <property type="protein sequence ID" value="KAL1209843.1"/>
    <property type="molecule type" value="Genomic_DNA"/>
</dbReference>
<dbReference type="Proteomes" id="UP001558713">
    <property type="component" value="Unassembled WGS sequence"/>
</dbReference>
<dbReference type="Pfam" id="PF00931">
    <property type="entry name" value="NB-ARC"/>
    <property type="match status" value="1"/>
</dbReference>
<dbReference type="FunFam" id="1.10.10.10:FF:000322">
    <property type="entry name" value="Probable disease resistance protein At1g63360"/>
    <property type="match status" value="1"/>
</dbReference>
<keyword evidence="9" id="KW-1185">Reference proteome</keyword>
<dbReference type="InterPro" id="IPR038005">
    <property type="entry name" value="RX-like_CC"/>
</dbReference>
<feature type="domain" description="NB-ARC" evidence="4">
    <location>
        <begin position="167"/>
        <end position="338"/>
    </location>
</feature>
<evidence type="ECO:0000259" key="4">
    <source>
        <dbReference type="Pfam" id="PF00931"/>
    </source>
</evidence>
<dbReference type="PRINTS" id="PR00364">
    <property type="entry name" value="DISEASERSIST"/>
</dbReference>
<dbReference type="GO" id="GO:0051707">
    <property type="term" value="P:response to other organism"/>
    <property type="evidence" value="ECO:0007669"/>
    <property type="project" value="UniProtKB-ARBA"/>
</dbReference>
<dbReference type="InterPro" id="IPR058922">
    <property type="entry name" value="WHD_DRP"/>
</dbReference>
<dbReference type="InterPro" id="IPR041118">
    <property type="entry name" value="Rx_N"/>
</dbReference>
<dbReference type="InterPro" id="IPR055414">
    <property type="entry name" value="LRR_R13L4/SHOC2-like"/>
</dbReference>
<evidence type="ECO:0000256" key="1">
    <source>
        <dbReference type="ARBA" id="ARBA00022737"/>
    </source>
</evidence>
<dbReference type="FunFam" id="1.10.8.430:FF:000003">
    <property type="entry name" value="Probable disease resistance protein At5g66910"/>
    <property type="match status" value="1"/>
</dbReference>
<keyword evidence="1" id="KW-0677">Repeat</keyword>
<dbReference type="Gene3D" id="3.40.50.300">
    <property type="entry name" value="P-loop containing nucleotide triphosphate hydrolases"/>
    <property type="match status" value="1"/>
</dbReference>
<feature type="domain" description="Disease resistance N-terminal" evidence="5">
    <location>
        <begin position="6"/>
        <end position="92"/>
    </location>
</feature>
<gene>
    <name evidence="8" type="ORF">V5N11_015674</name>
</gene>
<feature type="domain" description="Disease resistance protein winged helix" evidence="6">
    <location>
        <begin position="430"/>
        <end position="501"/>
    </location>
</feature>
<dbReference type="CDD" id="cd14798">
    <property type="entry name" value="RX-CC_like"/>
    <property type="match status" value="1"/>
</dbReference>
<comment type="caution">
    <text evidence="8">The sequence shown here is derived from an EMBL/GenBank/DDBJ whole genome shotgun (WGS) entry which is preliminary data.</text>
</comment>
<dbReference type="PANTHER" id="PTHR23155:SF1185">
    <property type="entry name" value="DISEASE RESISTANCE RPP8-LIKE PROTEIN 3-RELATED"/>
    <property type="match status" value="1"/>
</dbReference>
<dbReference type="Gene3D" id="1.10.10.10">
    <property type="entry name" value="Winged helix-like DNA-binding domain superfamily/Winged helix DNA-binding domain"/>
    <property type="match status" value="1"/>
</dbReference>
<name>A0ABD1AU66_CARAN</name>
<reference evidence="8 9" key="1">
    <citation type="submission" date="2024-04" db="EMBL/GenBank/DDBJ databases">
        <title>Genome assembly C_amara_ONT_v2.</title>
        <authorList>
            <person name="Yant L."/>
            <person name="Moore C."/>
            <person name="Slenker M."/>
        </authorList>
    </citation>
    <scope>NUCLEOTIDE SEQUENCE [LARGE SCALE GENOMIC DNA]</scope>
    <source>
        <tissue evidence="8">Leaf</tissue>
    </source>
</reference>
<dbReference type="Gene3D" id="1.10.8.430">
    <property type="entry name" value="Helical domain of apoptotic protease-activating factors"/>
    <property type="match status" value="1"/>
</dbReference>
<dbReference type="InterPro" id="IPR042197">
    <property type="entry name" value="Apaf_helical"/>
</dbReference>
<keyword evidence="3" id="KW-0611">Plant defense</keyword>
<evidence type="ECO:0000313" key="9">
    <source>
        <dbReference type="Proteomes" id="UP001558713"/>
    </source>
</evidence>
<sequence>MVGELVSFGVQKLWDLLSQECERFQGFEDQVSGLRRDLSLLSSFLKDADAKKHTSAVVKNCIEEIKEIICDGEDIIETFLLKQKLGEKSGVKKSIRRLACIIPDRRENALDIGSIRTRISDVIRDMQSFEVQQIISDNGYMQPQRDRQRAMRKTFPTDYESDFVGLEANVKKLVGYFVEEENIQIVSITGMGGLGKTTLARQVFNHEDVKLKFDGLAWVCVSQDFTRMNVWQKIFGDLKPKEEENKILNMTESTLQRELIQLLETAKSLIVLDDIWKEEDWDLIKPIFQPKKDWKVLLTSRTESIAMRRDTTYINLKPECLTTEDSWELFQRIALPRNDASESKVDEEMEEMGKQMIKHCGGLPLAVRVLGGLLAAKYTLHDWKRVSENIGSQLVERTSSKNGSIDQVLSMSFEELPSSLKQCFLYLAHFPEDHKIKVKDLSYSWAAEGIFEPRHYDGETIQDVGDSYIEELVQRNMVISGRDVTTLRYETCHLHDMMREICLFKAKEENFLQIASTHPSTSNFQSSGTSRRFVSQYPTTLNVERDISNPKLRSLLVVPVNDFKSVGWKLSGSSFKRVELLRVLDLYAALTEGGKLPSGIGKLIHLRYLSLKRAYVYHIPASLGNLMLLIYLNLDIAGGGILVPNVLMGMQELRYLALPEYKDKKSKLELSNLVKLETLKNFSTENSSVEDLRGMVRLRTLGIKLNDEKSIETLSAAIGGLRHLEDLFIEDEDLYRQDEDRMSKRNLEEGIVLDFSSVKRLTLCMYMPNLPKEQHSLSHLTTLSLEYCGLEEDPMPILEKLLQLKEVTLWRESFSGGRMVCSGGGFPQLQKLRLEGLEEWEEWIVEEGSMPLLHSLNIGFCQKLKELPDGLRFITSLKELQIFGATLEFKEKLSRGGEDFYKVQHIPLLNIESD</sequence>
<evidence type="ECO:0000256" key="3">
    <source>
        <dbReference type="ARBA" id="ARBA00022821"/>
    </source>
</evidence>
<evidence type="ECO:0000256" key="2">
    <source>
        <dbReference type="ARBA" id="ARBA00022741"/>
    </source>
</evidence>
<evidence type="ECO:0000259" key="7">
    <source>
        <dbReference type="Pfam" id="PF23598"/>
    </source>
</evidence>
<protein>
    <submittedName>
        <fullName evidence="8">Disease resistance protein RDL6</fullName>
    </submittedName>
</protein>
<dbReference type="AlphaFoldDB" id="A0ABD1AU66"/>
<dbReference type="Gene3D" id="1.20.5.4130">
    <property type="match status" value="1"/>
</dbReference>
<dbReference type="InterPro" id="IPR036388">
    <property type="entry name" value="WH-like_DNA-bd_sf"/>
</dbReference>
<dbReference type="InterPro" id="IPR027417">
    <property type="entry name" value="P-loop_NTPase"/>
</dbReference>
<dbReference type="InterPro" id="IPR032675">
    <property type="entry name" value="LRR_dom_sf"/>
</dbReference>
<evidence type="ECO:0000259" key="6">
    <source>
        <dbReference type="Pfam" id="PF23559"/>
    </source>
</evidence>
<feature type="domain" description="Disease resistance R13L4/SHOC-2-like LRR" evidence="7">
    <location>
        <begin position="573"/>
        <end position="882"/>
    </location>
</feature>
<evidence type="ECO:0000259" key="5">
    <source>
        <dbReference type="Pfam" id="PF18052"/>
    </source>
</evidence>
<organism evidence="8 9">
    <name type="scientific">Cardamine amara subsp. amara</name>
    <dbReference type="NCBI Taxonomy" id="228776"/>
    <lineage>
        <taxon>Eukaryota</taxon>
        <taxon>Viridiplantae</taxon>
        <taxon>Streptophyta</taxon>
        <taxon>Embryophyta</taxon>
        <taxon>Tracheophyta</taxon>
        <taxon>Spermatophyta</taxon>
        <taxon>Magnoliopsida</taxon>
        <taxon>eudicotyledons</taxon>
        <taxon>Gunneridae</taxon>
        <taxon>Pentapetalae</taxon>
        <taxon>rosids</taxon>
        <taxon>malvids</taxon>
        <taxon>Brassicales</taxon>
        <taxon>Brassicaceae</taxon>
        <taxon>Cardamineae</taxon>
        <taxon>Cardamine</taxon>
    </lineage>
</organism>
<proteinExistence type="predicted"/>
<dbReference type="GO" id="GO:0000166">
    <property type="term" value="F:nucleotide binding"/>
    <property type="evidence" value="ECO:0007669"/>
    <property type="project" value="UniProtKB-KW"/>
</dbReference>
<dbReference type="Pfam" id="PF23598">
    <property type="entry name" value="LRR_14"/>
    <property type="match status" value="1"/>
</dbReference>
<dbReference type="PANTHER" id="PTHR23155">
    <property type="entry name" value="DISEASE RESISTANCE PROTEIN RP"/>
    <property type="match status" value="1"/>
</dbReference>
<dbReference type="SUPFAM" id="SSF52540">
    <property type="entry name" value="P-loop containing nucleoside triphosphate hydrolases"/>
    <property type="match status" value="1"/>
</dbReference>